<organism evidence="8 9">
    <name type="scientific">Populus deltoides</name>
    <name type="common">Eastern poplar</name>
    <name type="synonym">Eastern cottonwood</name>
    <dbReference type="NCBI Taxonomy" id="3696"/>
    <lineage>
        <taxon>Eukaryota</taxon>
        <taxon>Viridiplantae</taxon>
        <taxon>Streptophyta</taxon>
        <taxon>Embryophyta</taxon>
        <taxon>Tracheophyta</taxon>
        <taxon>Spermatophyta</taxon>
        <taxon>Magnoliopsida</taxon>
        <taxon>eudicotyledons</taxon>
        <taxon>Gunneridae</taxon>
        <taxon>Pentapetalae</taxon>
        <taxon>rosids</taxon>
        <taxon>fabids</taxon>
        <taxon>Malpighiales</taxon>
        <taxon>Salicaceae</taxon>
        <taxon>Saliceae</taxon>
        <taxon>Populus</taxon>
    </lineage>
</organism>
<feature type="transmembrane region" description="Helical" evidence="7">
    <location>
        <begin position="356"/>
        <end position="376"/>
    </location>
</feature>
<evidence type="ECO:0000256" key="5">
    <source>
        <dbReference type="ARBA" id="ARBA00023136"/>
    </source>
</evidence>
<evidence type="ECO:0000256" key="4">
    <source>
        <dbReference type="ARBA" id="ARBA00022989"/>
    </source>
</evidence>
<feature type="transmembrane region" description="Helical" evidence="7">
    <location>
        <begin position="396"/>
        <end position="418"/>
    </location>
</feature>
<dbReference type="PANTHER" id="PTHR11706:SF75">
    <property type="entry name" value="ETHYLENE-INSENSITIVE PROTEIN 2"/>
    <property type="match status" value="1"/>
</dbReference>
<feature type="transmembrane region" description="Helical" evidence="7">
    <location>
        <begin position="92"/>
        <end position="116"/>
    </location>
</feature>
<dbReference type="Pfam" id="PF01566">
    <property type="entry name" value="Nramp"/>
    <property type="match status" value="1"/>
</dbReference>
<evidence type="ECO:0000313" key="9">
    <source>
        <dbReference type="Proteomes" id="UP000807159"/>
    </source>
</evidence>
<dbReference type="Proteomes" id="UP000807159">
    <property type="component" value="Chromosome 16"/>
</dbReference>
<keyword evidence="3 7" id="KW-0812">Transmembrane</keyword>
<proteinExistence type="inferred from homology"/>
<dbReference type="GO" id="GO:0005384">
    <property type="term" value="F:manganese ion transmembrane transporter activity"/>
    <property type="evidence" value="ECO:0007669"/>
    <property type="project" value="TreeGrafter"/>
</dbReference>
<name>A0A8T2WWI5_POPDE</name>
<feature type="transmembrane region" description="Helical" evidence="7">
    <location>
        <begin position="291"/>
        <end position="311"/>
    </location>
</feature>
<feature type="region of interest" description="Disordered" evidence="6">
    <location>
        <begin position="840"/>
        <end position="864"/>
    </location>
</feature>
<dbReference type="GO" id="GO:0005886">
    <property type="term" value="C:plasma membrane"/>
    <property type="evidence" value="ECO:0007669"/>
    <property type="project" value="TreeGrafter"/>
</dbReference>
<evidence type="ECO:0000256" key="3">
    <source>
        <dbReference type="ARBA" id="ARBA00022692"/>
    </source>
</evidence>
<dbReference type="PANTHER" id="PTHR11706">
    <property type="entry name" value="SOLUTE CARRIER PROTEIN FAMILY 11 MEMBER"/>
    <property type="match status" value="1"/>
</dbReference>
<accession>A0A8T2WWI5</accession>
<gene>
    <name evidence="8" type="ORF">H0E87_026848</name>
</gene>
<keyword evidence="9" id="KW-1185">Reference proteome</keyword>
<evidence type="ECO:0000256" key="6">
    <source>
        <dbReference type="SAM" id="MobiDB-lite"/>
    </source>
</evidence>
<dbReference type="GO" id="GO:0015086">
    <property type="term" value="F:cadmium ion transmembrane transporter activity"/>
    <property type="evidence" value="ECO:0007669"/>
    <property type="project" value="TreeGrafter"/>
</dbReference>
<dbReference type="InterPro" id="IPR001046">
    <property type="entry name" value="NRAMP_fam"/>
</dbReference>
<dbReference type="EMBL" id="JACEGQ020000016">
    <property type="protein sequence ID" value="KAH8485208.1"/>
    <property type="molecule type" value="Genomic_DNA"/>
</dbReference>
<feature type="transmembrane region" description="Helical" evidence="7">
    <location>
        <begin position="52"/>
        <end position="71"/>
    </location>
</feature>
<feature type="region of interest" description="Disordered" evidence="6">
    <location>
        <begin position="612"/>
        <end position="660"/>
    </location>
</feature>
<feature type="transmembrane region" description="Helical" evidence="7">
    <location>
        <begin position="439"/>
        <end position="458"/>
    </location>
</feature>
<comment type="caution">
    <text evidence="8">The sequence shown here is derived from an EMBL/GenBank/DDBJ whole genome shotgun (WGS) entry which is preliminary data.</text>
</comment>
<evidence type="ECO:0000256" key="7">
    <source>
        <dbReference type="SAM" id="Phobius"/>
    </source>
</evidence>
<feature type="transmembrane region" description="Helical" evidence="7">
    <location>
        <begin position="12"/>
        <end position="32"/>
    </location>
</feature>
<protein>
    <recommendedName>
        <fullName evidence="10">Ethylene-insensitive protein 2</fullName>
    </recommendedName>
</protein>
<evidence type="ECO:0000313" key="8">
    <source>
        <dbReference type="EMBL" id="KAH8485208.1"/>
    </source>
</evidence>
<feature type="transmembrane region" description="Helical" evidence="7">
    <location>
        <begin position="195"/>
        <end position="214"/>
    </location>
</feature>
<keyword evidence="5 7" id="KW-0472">Membrane</keyword>
<dbReference type="GO" id="GO:0009873">
    <property type="term" value="P:ethylene-activated signaling pathway"/>
    <property type="evidence" value="ECO:0007669"/>
    <property type="project" value="InterPro"/>
</dbReference>
<feature type="transmembrane region" description="Helical" evidence="7">
    <location>
        <begin position="122"/>
        <end position="142"/>
    </location>
</feature>
<feature type="compositionally biased region" description="Polar residues" evidence="6">
    <location>
        <begin position="636"/>
        <end position="653"/>
    </location>
</feature>
<feature type="transmembrane region" description="Helical" evidence="7">
    <location>
        <begin position="235"/>
        <end position="256"/>
    </location>
</feature>
<evidence type="ECO:0000256" key="2">
    <source>
        <dbReference type="ARBA" id="ARBA00009965"/>
    </source>
</evidence>
<dbReference type="PIRSF" id="PIRSF037378">
    <property type="entry name" value="EIN2"/>
    <property type="match status" value="1"/>
</dbReference>
<comment type="similarity">
    <text evidence="2">Belongs to the NRAMP (TC 2.A.55) family.</text>
</comment>
<feature type="compositionally biased region" description="Acidic residues" evidence="6">
    <location>
        <begin position="617"/>
        <end position="627"/>
    </location>
</feature>
<feature type="region of interest" description="Disordered" evidence="6">
    <location>
        <begin position="793"/>
        <end position="817"/>
    </location>
</feature>
<comment type="subcellular location">
    <subcellularLocation>
        <location evidence="1">Membrane</location>
        <topology evidence="1">Multi-pass membrane protein</topology>
    </subcellularLocation>
</comment>
<feature type="transmembrane region" description="Helical" evidence="7">
    <location>
        <begin position="154"/>
        <end position="175"/>
    </location>
</feature>
<evidence type="ECO:0000256" key="1">
    <source>
        <dbReference type="ARBA" id="ARBA00004141"/>
    </source>
</evidence>
<dbReference type="InterPro" id="IPR017187">
    <property type="entry name" value="EIN2"/>
</dbReference>
<evidence type="ECO:0008006" key="10">
    <source>
        <dbReference type="Google" id="ProtNLM"/>
    </source>
</evidence>
<feature type="region of interest" description="Disordered" evidence="6">
    <location>
        <begin position="1209"/>
        <end position="1228"/>
    </location>
</feature>
<reference evidence="8" key="1">
    <citation type="journal article" date="2021" name="J. Hered.">
        <title>Genome Assembly of Salicaceae Populus deltoides (Eastern Cottonwood) I-69 Based on Nanopore Sequencing and Hi-C Technologies.</title>
        <authorList>
            <person name="Bai S."/>
            <person name="Wu H."/>
            <person name="Zhang J."/>
            <person name="Pan Z."/>
            <person name="Zhao W."/>
            <person name="Li Z."/>
            <person name="Tong C."/>
        </authorList>
    </citation>
    <scope>NUCLEOTIDE SEQUENCE</scope>
    <source>
        <tissue evidence="8">Leaf</tissue>
    </source>
</reference>
<dbReference type="GO" id="GO:0034755">
    <property type="term" value="P:iron ion transmembrane transport"/>
    <property type="evidence" value="ECO:0007669"/>
    <property type="project" value="TreeGrafter"/>
</dbReference>
<keyword evidence="4 7" id="KW-1133">Transmembrane helix</keyword>
<dbReference type="NCBIfam" id="NF037982">
    <property type="entry name" value="Nramp_1"/>
    <property type="match status" value="1"/>
</dbReference>
<dbReference type="PRINTS" id="PR00447">
    <property type="entry name" value="NATRESASSCMP"/>
</dbReference>
<sequence>MDTKFVNANHPLHFLHRLLPVVGPGLLIAIGYVDPGKWAATVEGGARFGFDLVLPMLLFNFVAILCQYLSARIGVITRKDLAQICNDEYDKWTCMFLGVQAALSVIALDLTMILGLAHGLNLLFGMDLSTCVFLAAADAILFPVFATLMERCKASFLCTCIAGFILLLYFFGVLISQPEIPLSINGMRTKLSEESVFALMSLLGASIMPHNFFLHSSIVLQHQGPPNISRDALCLNHFFAILCIFSGIYLVNYVLMNSAANVFYSSGLVLLTFPDMMSLMEQVFRSPVAPFGFSLILFFANQITAFSWNLGGRVVLHNFLGLDIPNWLQRATFRIIAAVPALYCVWTSGVEGIYQLLILTQVMVALLLPSSVIPLFRVASSRQVMGFYKISPFLEFVALISFMGMLGIKIIFVVEMIFGDSDWVGNLRWSTVSGSSTSYIVLLITACSSFCLMLWLAATPLKSATRLDAQVCNWDVQNAVSEPSILIEEEFLTENGCTGEELIERQEQLLEPGKSFERCSDITVANADPDLPETIMESDQELHLTTIKEKHSEVTFSSPQTFYEEETSPTIESASLSAAVNLVHDAELLVAKKASIESMDPVEKTLDIEGELHTEKEDDEGDNWEPEDSSKGVPGSTLSLTSDGPGSFRSLSGKSDAGGNGAGSLSRLAGLGRAARRQLAAVLDEFWGQLYDFHGQITQEAKTKKLDALGVDLKLASSQLKVDTAGKESSGYFSSVGGRASDSLINSSLSDSPKQLRVQSNIDSSYGVQRGPSSLWSNHMQLLDAYVQGPSQSIADSSERRYSGVRMPPSSDGWDNQPATVHGYQIASIVNRIAKDRGFSSLNGQKESPAPISPSSGPRNYRDPLTVSMGKNLQNGLNSSQASGFQNLAVTRNSPLQSERPYHDVYSGSADDTGMSANTKKYHSLPDISGLAGPYRDLYMSEKNAQWDKSAGFGSSVSRSGYEQSYYSNTGSVAGGPLSFNGLSKGHGDAFSLHMTPDPGSLWSKQPFEQFGVADKIRAVGSGLGNWSNAINREVTSPVDSEAQLLRSFRHCIVKLLKLEGSDWLFRQNDGADEDLIDCVAARERYLYEAETREMNRVDHMGESTYLYSDRKSGSALRNDDASITNIMVSSVPHCGEGCVWRLDLIISFGVWCIHRILDLSLMESRPELWGKYTYVLNRLQGIIELAFSKPRTPMSPCFCLQIPASHQHRSSPPASNGMLPPASKPGRGKCTTAATLLDLIKDVEIAISCRKGRSGTAAGDVAFPKGKENLASVLKRYKRRLSNKLIGSK</sequence>